<accession>D0LA48</accession>
<proteinExistence type="predicted"/>
<reference evidence="2 3" key="2">
    <citation type="journal article" date="2010" name="Stand. Genomic Sci.">
        <title>Complete genome sequence of Gordonia bronchialis type strain (3410).</title>
        <authorList>
            <person name="Ivanova N."/>
            <person name="Sikorski J."/>
            <person name="Jando M."/>
            <person name="Lapidus A."/>
            <person name="Nolan M."/>
            <person name="Lucas S."/>
            <person name="Del Rio T.G."/>
            <person name="Tice H."/>
            <person name="Copeland A."/>
            <person name="Cheng J.F."/>
            <person name="Chen F."/>
            <person name="Bruce D."/>
            <person name="Goodwin L."/>
            <person name="Pitluck S."/>
            <person name="Mavromatis K."/>
            <person name="Ovchinnikova G."/>
            <person name="Pati A."/>
            <person name="Chen A."/>
            <person name="Palaniappan K."/>
            <person name="Land M."/>
            <person name="Hauser L."/>
            <person name="Chang Y.J."/>
            <person name="Jeffries C.D."/>
            <person name="Chain P."/>
            <person name="Saunders E."/>
            <person name="Han C."/>
            <person name="Detter J.C."/>
            <person name="Brettin T."/>
            <person name="Rohde M."/>
            <person name="Goker M."/>
            <person name="Bristow J."/>
            <person name="Eisen J.A."/>
            <person name="Markowitz V."/>
            <person name="Hugenholtz P."/>
            <person name="Klenk H.P."/>
            <person name="Kyrpides N.C."/>
        </authorList>
    </citation>
    <scope>NUCLEOTIDE SEQUENCE [LARGE SCALE GENOMIC DNA]</scope>
    <source>
        <strain evidence="3">ATCC 25592 / DSM 43247 / BCRC 13721 / JCM 3198 / KCTC 3076 / NBRC 16047 / NCTC 10667</strain>
    </source>
</reference>
<dbReference type="HOGENOM" id="CLU_2973066_0_0_11"/>
<keyword evidence="3" id="KW-1185">Reference proteome</keyword>
<dbReference type="AlphaFoldDB" id="D0LA48"/>
<name>D0LA48_GORB4</name>
<feature type="compositionally biased region" description="Basic and acidic residues" evidence="1">
    <location>
        <begin position="28"/>
        <end position="58"/>
    </location>
</feature>
<dbReference type="KEGG" id="gbr:Gbro_0018"/>
<organism evidence="2 3">
    <name type="scientific">Gordonia bronchialis (strain ATCC 25592 / DSM 43247 / BCRC 13721 / JCM 3198 / KCTC 3076 / NBRC 16047 / NCTC 10667)</name>
    <name type="common">Rhodococcus bronchialis</name>
    <dbReference type="NCBI Taxonomy" id="526226"/>
    <lineage>
        <taxon>Bacteria</taxon>
        <taxon>Bacillati</taxon>
        <taxon>Actinomycetota</taxon>
        <taxon>Actinomycetes</taxon>
        <taxon>Mycobacteriales</taxon>
        <taxon>Gordoniaceae</taxon>
        <taxon>Gordonia</taxon>
    </lineage>
</organism>
<feature type="region of interest" description="Disordered" evidence="1">
    <location>
        <begin position="1"/>
        <end position="58"/>
    </location>
</feature>
<gene>
    <name evidence="2" type="ordered locus">Gbro_0018</name>
</gene>
<sequence length="58" mass="6226">MVAAGHPAGEHWARAEPAPTVPAGLAGESDRSCADRWDQADRDATAEAPDRRTDLDRQ</sequence>
<evidence type="ECO:0000313" key="3">
    <source>
        <dbReference type="Proteomes" id="UP000001219"/>
    </source>
</evidence>
<protein>
    <submittedName>
        <fullName evidence="2">Uncharacterized protein</fullName>
    </submittedName>
</protein>
<dbReference type="EMBL" id="CP001802">
    <property type="protein sequence ID" value="ACY19377.1"/>
    <property type="molecule type" value="Genomic_DNA"/>
</dbReference>
<reference evidence="3" key="1">
    <citation type="submission" date="2009-10" db="EMBL/GenBank/DDBJ databases">
        <title>The complete chromosome of Gordonia bronchialis DSM 43247.</title>
        <authorList>
            <consortium name="US DOE Joint Genome Institute (JGI-PGF)"/>
            <person name="Lucas S."/>
            <person name="Copeland A."/>
            <person name="Lapidus A."/>
            <person name="Glavina del Rio T."/>
            <person name="Dalin E."/>
            <person name="Tice H."/>
            <person name="Bruce D."/>
            <person name="Goodwin L."/>
            <person name="Pitluck S."/>
            <person name="Kyrpides N."/>
            <person name="Mavromatis K."/>
            <person name="Ivanova N."/>
            <person name="Ovchinnikova G."/>
            <person name="Saunders E."/>
            <person name="Brettin T."/>
            <person name="Detter J.C."/>
            <person name="Han C."/>
            <person name="Larimer F."/>
            <person name="Land M."/>
            <person name="Hauser L."/>
            <person name="Markowitz V."/>
            <person name="Cheng J.-F."/>
            <person name="Hugenholtz P."/>
            <person name="Woyke T."/>
            <person name="Wu D."/>
            <person name="Jando M."/>
            <person name="Schneider S."/>
            <person name="Goeker M."/>
            <person name="Klenk H.-P."/>
            <person name="Eisen J.A."/>
        </authorList>
    </citation>
    <scope>NUCLEOTIDE SEQUENCE [LARGE SCALE GENOMIC DNA]</scope>
    <source>
        <strain evidence="3">ATCC 25592 / DSM 43247 / BCRC 13721 / JCM 3198 / KCTC 3076 / NBRC 16047 / NCTC 10667</strain>
    </source>
</reference>
<evidence type="ECO:0000256" key="1">
    <source>
        <dbReference type="SAM" id="MobiDB-lite"/>
    </source>
</evidence>
<evidence type="ECO:0000313" key="2">
    <source>
        <dbReference type="EMBL" id="ACY19377.1"/>
    </source>
</evidence>
<dbReference type="Proteomes" id="UP000001219">
    <property type="component" value="Chromosome"/>
</dbReference>